<organism evidence="2 3">
    <name type="scientific">Mycobacterium ulcerans str. Harvey</name>
    <dbReference type="NCBI Taxonomy" id="1299332"/>
    <lineage>
        <taxon>Bacteria</taxon>
        <taxon>Bacillati</taxon>
        <taxon>Actinomycetota</taxon>
        <taxon>Actinomycetes</taxon>
        <taxon>Mycobacteriales</taxon>
        <taxon>Mycobacteriaceae</taxon>
        <taxon>Mycobacterium</taxon>
        <taxon>Mycobacterium ulcerans group</taxon>
    </lineage>
</organism>
<accession>A0ABP3AIY8</accession>
<evidence type="ECO:0000256" key="1">
    <source>
        <dbReference type="SAM" id="MobiDB-lite"/>
    </source>
</evidence>
<keyword evidence="3" id="KW-1185">Reference proteome</keyword>
<evidence type="ECO:0000313" key="2">
    <source>
        <dbReference type="EMBL" id="EUA90681.1"/>
    </source>
</evidence>
<gene>
    <name evidence="2" type="ORF">I551_2837</name>
</gene>
<reference evidence="2 3" key="1">
    <citation type="submission" date="2014-01" db="EMBL/GenBank/DDBJ databases">
        <authorList>
            <person name="Dobos K."/>
            <person name="Lenaerts A."/>
            <person name="Ordway D."/>
            <person name="DeGroote M.A."/>
            <person name="Parker T."/>
            <person name="Sizemore C."/>
            <person name="Tallon L.J."/>
            <person name="Sadzewicz L.K."/>
            <person name="Sengamalay N."/>
            <person name="Fraser C.M."/>
            <person name="Hine E."/>
            <person name="Shefchek K.A."/>
            <person name="Das S.P."/>
            <person name="Tettelin H."/>
        </authorList>
    </citation>
    <scope>NUCLEOTIDE SEQUENCE [LARGE SCALE GENOMIC DNA]</scope>
    <source>
        <strain evidence="2 3">Harvey</strain>
    </source>
</reference>
<dbReference type="EMBL" id="JAOL01000099">
    <property type="protein sequence ID" value="EUA90681.1"/>
    <property type="molecule type" value="Genomic_DNA"/>
</dbReference>
<sequence>MWWGREEYIGDLFSDHVCDVRTQRGSLRVKRFGQPEECVDYFKDYYGPTINAYRNISDDPNELPSSTPNSSNSAANTSPTA</sequence>
<protein>
    <submittedName>
        <fullName evidence="2">Uncharacterized protein</fullName>
    </submittedName>
</protein>
<feature type="region of interest" description="Disordered" evidence="1">
    <location>
        <begin position="56"/>
        <end position="81"/>
    </location>
</feature>
<comment type="caution">
    <text evidence="2">The sequence shown here is derived from an EMBL/GenBank/DDBJ whole genome shotgun (WGS) entry which is preliminary data.</text>
</comment>
<feature type="compositionally biased region" description="Low complexity" evidence="1">
    <location>
        <begin position="64"/>
        <end position="81"/>
    </location>
</feature>
<proteinExistence type="predicted"/>
<name>A0ABP3AIY8_MYCUL</name>
<evidence type="ECO:0000313" key="3">
    <source>
        <dbReference type="Proteomes" id="UP000020681"/>
    </source>
</evidence>
<dbReference type="Proteomes" id="UP000020681">
    <property type="component" value="Unassembled WGS sequence"/>
</dbReference>